<evidence type="ECO:0000256" key="7">
    <source>
        <dbReference type="RuleBase" id="RU363032"/>
    </source>
</evidence>
<keyword evidence="3" id="KW-1003">Cell membrane</keyword>
<dbReference type="InterPro" id="IPR050809">
    <property type="entry name" value="UgpAE/MalFG_permease"/>
</dbReference>
<dbReference type="GO" id="GO:0005886">
    <property type="term" value="C:plasma membrane"/>
    <property type="evidence" value="ECO:0007669"/>
    <property type="project" value="UniProtKB-SubCell"/>
</dbReference>
<feature type="domain" description="ABC transmembrane type-1" evidence="8">
    <location>
        <begin position="80"/>
        <end position="295"/>
    </location>
</feature>
<evidence type="ECO:0000256" key="5">
    <source>
        <dbReference type="ARBA" id="ARBA00022989"/>
    </source>
</evidence>
<dbReference type="CDD" id="cd06261">
    <property type="entry name" value="TM_PBP2"/>
    <property type="match status" value="1"/>
</dbReference>
<keyword evidence="2 7" id="KW-0813">Transport</keyword>
<feature type="transmembrane region" description="Helical" evidence="7">
    <location>
        <begin position="181"/>
        <end position="201"/>
    </location>
</feature>
<keyword evidence="5 7" id="KW-1133">Transmembrane helix</keyword>
<proteinExistence type="inferred from homology"/>
<evidence type="ECO:0000256" key="1">
    <source>
        <dbReference type="ARBA" id="ARBA00004651"/>
    </source>
</evidence>
<gene>
    <name evidence="9" type="ORF">IAA64_06455</name>
</gene>
<feature type="transmembrane region" description="Helical" evidence="7">
    <location>
        <begin position="20"/>
        <end position="40"/>
    </location>
</feature>
<sequence length="308" mass="34861">MAHTAAKGALLKIRLKRFKYFYIMLLPVIIWYILFCYAPMYGVVTAFQDYAMHKGILGSPWVGMKHFQALGGDVFFWRAFKNTLIIALMRLVFEFPIPVILALMVNELKSKWFKQSVQTVLYLPHFLSWIICASIFVNIINADEGLFPILMNRIFGLPMQNYVTGRTFRWVLVITNLWKEVGWNMIIFIASMSSIDPMLYEAAVVDGAKRIQLVLHITLPGIANVVVVVLILMIGSILNTGFDQVFNLQNPLVMETGDIIGTYVLRTATEDAKFSYASAVGLFNSVISTVLLLFANRFARAMGQSGIY</sequence>
<evidence type="ECO:0000256" key="4">
    <source>
        <dbReference type="ARBA" id="ARBA00022692"/>
    </source>
</evidence>
<comment type="similarity">
    <text evidence="7">Belongs to the binding-protein-dependent transport system permease family.</text>
</comment>
<evidence type="ECO:0000313" key="10">
    <source>
        <dbReference type="Proteomes" id="UP000886884"/>
    </source>
</evidence>
<protein>
    <submittedName>
        <fullName evidence="9">Sugar ABC transporter permease</fullName>
    </submittedName>
</protein>
<reference evidence="9" key="1">
    <citation type="submission" date="2020-10" db="EMBL/GenBank/DDBJ databases">
        <authorList>
            <person name="Gilroy R."/>
        </authorList>
    </citation>
    <scope>NUCLEOTIDE SEQUENCE</scope>
    <source>
        <strain evidence="9">CHK183-6373</strain>
    </source>
</reference>
<keyword evidence="4 7" id="KW-0812">Transmembrane</keyword>
<evidence type="ECO:0000256" key="3">
    <source>
        <dbReference type="ARBA" id="ARBA00022475"/>
    </source>
</evidence>
<evidence type="ECO:0000313" key="9">
    <source>
        <dbReference type="EMBL" id="HIV27592.1"/>
    </source>
</evidence>
<dbReference type="AlphaFoldDB" id="A0A9D1P7A4"/>
<comment type="caution">
    <text evidence="9">The sequence shown here is derived from an EMBL/GenBank/DDBJ whole genome shotgun (WGS) entry which is preliminary data.</text>
</comment>
<dbReference type="SUPFAM" id="SSF161098">
    <property type="entry name" value="MetI-like"/>
    <property type="match status" value="1"/>
</dbReference>
<dbReference type="InterPro" id="IPR035906">
    <property type="entry name" value="MetI-like_sf"/>
</dbReference>
<dbReference type="InterPro" id="IPR000515">
    <property type="entry name" value="MetI-like"/>
</dbReference>
<evidence type="ECO:0000256" key="2">
    <source>
        <dbReference type="ARBA" id="ARBA00022448"/>
    </source>
</evidence>
<dbReference type="PROSITE" id="PS50928">
    <property type="entry name" value="ABC_TM1"/>
    <property type="match status" value="1"/>
</dbReference>
<reference evidence="9" key="2">
    <citation type="journal article" date="2021" name="PeerJ">
        <title>Extensive microbial diversity within the chicken gut microbiome revealed by metagenomics and culture.</title>
        <authorList>
            <person name="Gilroy R."/>
            <person name="Ravi A."/>
            <person name="Getino M."/>
            <person name="Pursley I."/>
            <person name="Horton D.L."/>
            <person name="Alikhan N.F."/>
            <person name="Baker D."/>
            <person name="Gharbi K."/>
            <person name="Hall N."/>
            <person name="Watson M."/>
            <person name="Adriaenssens E.M."/>
            <person name="Foster-Nyarko E."/>
            <person name="Jarju S."/>
            <person name="Secka A."/>
            <person name="Antonio M."/>
            <person name="Oren A."/>
            <person name="Chaudhuri R.R."/>
            <person name="La Ragione R."/>
            <person name="Hildebrand F."/>
            <person name="Pallen M.J."/>
        </authorList>
    </citation>
    <scope>NUCLEOTIDE SEQUENCE</scope>
    <source>
        <strain evidence="9">CHK183-6373</strain>
    </source>
</reference>
<feature type="transmembrane region" description="Helical" evidence="7">
    <location>
        <begin position="120"/>
        <end position="140"/>
    </location>
</feature>
<feature type="transmembrane region" description="Helical" evidence="7">
    <location>
        <begin position="274"/>
        <end position="295"/>
    </location>
</feature>
<dbReference type="PANTHER" id="PTHR43227">
    <property type="entry name" value="BLL4140 PROTEIN"/>
    <property type="match status" value="1"/>
</dbReference>
<dbReference type="PANTHER" id="PTHR43227:SF11">
    <property type="entry name" value="BLL4140 PROTEIN"/>
    <property type="match status" value="1"/>
</dbReference>
<name>A0A9D1P7A4_9FIRM</name>
<organism evidence="9 10">
    <name type="scientific">Candidatus Ornithocaccomicrobium faecavium</name>
    <dbReference type="NCBI Taxonomy" id="2840890"/>
    <lineage>
        <taxon>Bacteria</taxon>
        <taxon>Bacillati</taxon>
        <taxon>Bacillota</taxon>
        <taxon>Clostridia</taxon>
        <taxon>Candidatus Ornithocaccomicrobium</taxon>
    </lineage>
</organism>
<dbReference type="GO" id="GO:0055085">
    <property type="term" value="P:transmembrane transport"/>
    <property type="evidence" value="ECO:0007669"/>
    <property type="project" value="InterPro"/>
</dbReference>
<evidence type="ECO:0000259" key="8">
    <source>
        <dbReference type="PROSITE" id="PS50928"/>
    </source>
</evidence>
<keyword evidence="6 7" id="KW-0472">Membrane</keyword>
<dbReference type="Gene3D" id="1.10.3720.10">
    <property type="entry name" value="MetI-like"/>
    <property type="match status" value="1"/>
</dbReference>
<evidence type="ECO:0000256" key="6">
    <source>
        <dbReference type="ARBA" id="ARBA00023136"/>
    </source>
</evidence>
<accession>A0A9D1P7A4</accession>
<dbReference type="Pfam" id="PF00528">
    <property type="entry name" value="BPD_transp_1"/>
    <property type="match status" value="1"/>
</dbReference>
<dbReference type="Proteomes" id="UP000886884">
    <property type="component" value="Unassembled WGS sequence"/>
</dbReference>
<dbReference type="EMBL" id="DVOT01000122">
    <property type="protein sequence ID" value="HIV27592.1"/>
    <property type="molecule type" value="Genomic_DNA"/>
</dbReference>
<feature type="transmembrane region" description="Helical" evidence="7">
    <location>
        <begin position="84"/>
        <end position="108"/>
    </location>
</feature>
<feature type="transmembrane region" description="Helical" evidence="7">
    <location>
        <begin position="213"/>
        <end position="238"/>
    </location>
</feature>
<comment type="subcellular location">
    <subcellularLocation>
        <location evidence="1 7">Cell membrane</location>
        <topology evidence="1 7">Multi-pass membrane protein</topology>
    </subcellularLocation>
</comment>